<comment type="caution">
    <text evidence="1">The sequence shown here is derived from an EMBL/GenBank/DDBJ whole genome shotgun (WGS) entry which is preliminary data.</text>
</comment>
<dbReference type="EMBL" id="JANBUO010002250">
    <property type="protein sequence ID" value="KAJ2795260.1"/>
    <property type="molecule type" value="Genomic_DNA"/>
</dbReference>
<proteinExistence type="predicted"/>
<dbReference type="AlphaFoldDB" id="A0A9W8HPF9"/>
<sequence length="303" mass="32126">MGNPTGIRIEQLDQCAAELLRVLLGGRNRDKALAASETLSEIARYMQAGTGVLLSALGAVRSDISGNNAARTQYVDAVVSALLPTDFDLLRSIVGSEATSAVLVTQLHERIIALGIRIDAELAAAFYCAALQRGIVPLAISVSLSKANGTGDDPATIRQIATARTHQALLDDDSAKLDKELAHARSVSGTAQWPLGAMAEAVGLLIAQDRRSSAEQLLAATGAGNRLLFEQGLLDAESNGKVGAVLLEDELTMRLQRHQLEADKPLRLFAPRLELSFNKRAQKLFAAYARGLARIVAGDPTVA</sequence>
<name>A0A9W8HPF9_9FUNG</name>
<gene>
    <name evidence="1" type="ORF">H4R20_005941</name>
</gene>
<dbReference type="Proteomes" id="UP001140094">
    <property type="component" value="Unassembled WGS sequence"/>
</dbReference>
<evidence type="ECO:0000313" key="1">
    <source>
        <dbReference type="EMBL" id="KAJ2795260.1"/>
    </source>
</evidence>
<reference evidence="1" key="1">
    <citation type="submission" date="2022-07" db="EMBL/GenBank/DDBJ databases">
        <title>Phylogenomic reconstructions and comparative analyses of Kickxellomycotina fungi.</title>
        <authorList>
            <person name="Reynolds N.K."/>
            <person name="Stajich J.E."/>
            <person name="Barry K."/>
            <person name="Grigoriev I.V."/>
            <person name="Crous P."/>
            <person name="Smith M.E."/>
        </authorList>
    </citation>
    <scope>NUCLEOTIDE SEQUENCE</scope>
    <source>
        <strain evidence="1">NRRL 1565</strain>
    </source>
</reference>
<accession>A0A9W8HPF9</accession>
<keyword evidence="2" id="KW-1185">Reference proteome</keyword>
<dbReference type="OrthoDB" id="5567923at2759"/>
<evidence type="ECO:0000313" key="2">
    <source>
        <dbReference type="Proteomes" id="UP001140094"/>
    </source>
</evidence>
<protein>
    <submittedName>
        <fullName evidence="1">Uncharacterized protein</fullName>
    </submittedName>
</protein>
<feature type="non-terminal residue" evidence="1">
    <location>
        <position position="303"/>
    </location>
</feature>
<organism evidence="1 2">
    <name type="scientific">Coemansia guatemalensis</name>
    <dbReference type="NCBI Taxonomy" id="2761395"/>
    <lineage>
        <taxon>Eukaryota</taxon>
        <taxon>Fungi</taxon>
        <taxon>Fungi incertae sedis</taxon>
        <taxon>Zoopagomycota</taxon>
        <taxon>Kickxellomycotina</taxon>
        <taxon>Kickxellomycetes</taxon>
        <taxon>Kickxellales</taxon>
        <taxon>Kickxellaceae</taxon>
        <taxon>Coemansia</taxon>
    </lineage>
</organism>